<evidence type="ECO:0000256" key="2">
    <source>
        <dbReference type="ARBA" id="ARBA00004613"/>
    </source>
</evidence>
<reference evidence="7" key="2">
    <citation type="submission" date="2023-02" db="EMBL/GenBank/DDBJ databases">
        <title>'Rhodoalgimonas zhirmunskyi' gen. nov., isolated from a red alga.</title>
        <authorList>
            <person name="Nedashkovskaya O.I."/>
            <person name="Otstavnykh N.Y."/>
            <person name="Bystritskaya E.P."/>
            <person name="Balabanova L.A."/>
            <person name="Isaeva M.P."/>
        </authorList>
    </citation>
    <scope>NUCLEOTIDE SEQUENCE</scope>
    <source>
        <strain evidence="7">KCTC 52189</strain>
    </source>
</reference>
<evidence type="ECO:0000256" key="4">
    <source>
        <dbReference type="ARBA" id="ARBA00022525"/>
    </source>
</evidence>
<gene>
    <name evidence="7" type="ORF">NO357_10215</name>
</gene>
<protein>
    <submittedName>
        <fullName evidence="7">Pre-peptidase C-terminal domain-containing protein</fullName>
    </submittedName>
</protein>
<keyword evidence="4" id="KW-0964">Secreted</keyword>
<dbReference type="SUPFAM" id="SSF51120">
    <property type="entry name" value="beta-Roll"/>
    <property type="match status" value="2"/>
</dbReference>
<evidence type="ECO:0000256" key="1">
    <source>
        <dbReference type="ARBA" id="ARBA00001913"/>
    </source>
</evidence>
<sequence length="697" mass="72574">MTVKEIEQTTRAINPEIMAFSSPGDDYDDTTATTGSVNVGGWTTGSLEVSEDTDWFEVTLVAGQTYGISMFGNTLTDPYVEIRDSSGTLLAENDDGPWLTYDSYLEFTAPYTGTYYIAADNFFDEIGTYTITVDPINSIPSPTTNPLLMDIDWGTQLPSNTVNVYFAPAGYFADGYTAEGFNSYERGQFQLAFDLIESLTNLTFNVVTNPANADLVLLLDTNEVGGSFLGYFNPPGSANDGVAVFDGTQWDRFAGGDLEQGGFGFVTIVHELLHGLGLAHPHDDGGTSTIMTGVTAEFDDYGTYNLNQGVYTIMTYNSGWPLGPLGSRTSGTYGFEGGPMAIDIAALQENYGVNTTYNSGNNTYTLPTVNATGTYYMAIWDTGGTDTIAHSGTLAATIDLRAATINEEVGGGGWVSYASGIGGGFTIAHGVVIENAVGGNGNDAITGNDTANHLSGNGGRDTIVGDTGRDTLVGNSGYDRLEGGLGYDTLRGGLGNDTLLGGIGRDRLEGGGGNDLLQGGSDNDTLLGDSGNDTLRGYSENDLAYGGGGNDEIVGGIGRDTLGGNLGDDRLLGNGGYDTIYGGGGNDTLIGGLGFDRLDGGPGDDVLIGGLNADRFVFADGHGNDTINDFNALNDSEKIILSGVSAISSLADLDLSDPNNGAATQVGVNVVIDTGGGNSIVLENVNLADLDANDFVF</sequence>
<evidence type="ECO:0000259" key="6">
    <source>
        <dbReference type="SMART" id="SM00235"/>
    </source>
</evidence>
<dbReference type="GO" id="GO:0008237">
    <property type="term" value="F:metallopeptidase activity"/>
    <property type="evidence" value="ECO:0007669"/>
    <property type="project" value="InterPro"/>
</dbReference>
<dbReference type="Gene3D" id="3.40.390.10">
    <property type="entry name" value="Collagenase (Catalytic Domain)"/>
    <property type="match status" value="1"/>
</dbReference>
<accession>A0AAE3WD47</accession>
<dbReference type="InterPro" id="IPR007280">
    <property type="entry name" value="Peptidase_C_arc/bac"/>
</dbReference>
<dbReference type="EMBL" id="JANHAX010000003">
    <property type="protein sequence ID" value="MDQ2090270.1"/>
    <property type="molecule type" value="Genomic_DNA"/>
</dbReference>
<dbReference type="InterPro" id="IPR018511">
    <property type="entry name" value="Hemolysin-typ_Ca-bd_CS"/>
</dbReference>
<dbReference type="InterPro" id="IPR006026">
    <property type="entry name" value="Peptidase_Metallo"/>
</dbReference>
<comment type="caution">
    <text evidence="7">The sequence shown here is derived from an EMBL/GenBank/DDBJ whole genome shotgun (WGS) entry which is preliminary data.</text>
</comment>
<evidence type="ECO:0000313" key="8">
    <source>
        <dbReference type="Proteomes" id="UP001226762"/>
    </source>
</evidence>
<evidence type="ECO:0000256" key="3">
    <source>
        <dbReference type="ARBA" id="ARBA00009490"/>
    </source>
</evidence>
<dbReference type="SMART" id="SM00235">
    <property type="entry name" value="ZnMc"/>
    <property type="match status" value="1"/>
</dbReference>
<dbReference type="InterPro" id="IPR024079">
    <property type="entry name" value="MetalloPept_cat_dom_sf"/>
</dbReference>
<feature type="domain" description="Peptidase metallopeptidase" evidence="6">
    <location>
        <begin position="154"/>
        <end position="320"/>
    </location>
</feature>
<dbReference type="Pfam" id="PF00353">
    <property type="entry name" value="HemolysinCabind"/>
    <property type="match status" value="3"/>
</dbReference>
<dbReference type="InterPro" id="IPR034033">
    <property type="entry name" value="Serralysin-like"/>
</dbReference>
<dbReference type="GO" id="GO:0005615">
    <property type="term" value="C:extracellular space"/>
    <property type="evidence" value="ECO:0007669"/>
    <property type="project" value="InterPro"/>
</dbReference>
<dbReference type="AlphaFoldDB" id="A0AAE3WD47"/>
<keyword evidence="5" id="KW-0677">Repeat</keyword>
<comment type="similarity">
    <text evidence="3">Belongs to the peptidase M10B family.</text>
</comment>
<comment type="subcellular location">
    <subcellularLocation>
        <location evidence="2">Secreted</location>
    </subcellularLocation>
</comment>
<dbReference type="PANTHER" id="PTHR38340">
    <property type="entry name" value="S-LAYER PROTEIN"/>
    <property type="match status" value="1"/>
</dbReference>
<dbReference type="InterPro" id="IPR050557">
    <property type="entry name" value="RTX_toxin/Mannuronan_C5-epim"/>
</dbReference>
<comment type="cofactor">
    <cofactor evidence="1">
        <name>Ca(2+)</name>
        <dbReference type="ChEBI" id="CHEBI:29108"/>
    </cofactor>
</comment>
<dbReference type="SUPFAM" id="SSF55486">
    <property type="entry name" value="Metalloproteases ('zincins'), catalytic domain"/>
    <property type="match status" value="1"/>
</dbReference>
<dbReference type="PANTHER" id="PTHR38340:SF1">
    <property type="entry name" value="S-LAYER PROTEIN"/>
    <property type="match status" value="1"/>
</dbReference>
<evidence type="ECO:0000313" key="7">
    <source>
        <dbReference type="EMBL" id="MDQ2090270.1"/>
    </source>
</evidence>
<dbReference type="PROSITE" id="PS00330">
    <property type="entry name" value="HEMOLYSIN_CALCIUM"/>
    <property type="match status" value="5"/>
</dbReference>
<reference evidence="7" key="1">
    <citation type="submission" date="2022-07" db="EMBL/GenBank/DDBJ databases">
        <authorList>
            <person name="Otstavnykh N."/>
            <person name="Isaeva M."/>
            <person name="Bystritskaya E."/>
        </authorList>
    </citation>
    <scope>NUCLEOTIDE SEQUENCE</scope>
    <source>
        <strain evidence="7">KCTC 52189</strain>
    </source>
</reference>
<proteinExistence type="inferred from homology"/>
<dbReference type="PRINTS" id="PR00313">
    <property type="entry name" value="CABNDNGRPT"/>
</dbReference>
<dbReference type="GO" id="GO:0006508">
    <property type="term" value="P:proteolysis"/>
    <property type="evidence" value="ECO:0007669"/>
    <property type="project" value="InterPro"/>
</dbReference>
<dbReference type="Gene3D" id="2.60.120.380">
    <property type="match status" value="1"/>
</dbReference>
<organism evidence="7 8">
    <name type="scientific">Marimonas arenosa</name>
    <dbReference type="NCBI Taxonomy" id="1795305"/>
    <lineage>
        <taxon>Bacteria</taxon>
        <taxon>Pseudomonadati</taxon>
        <taxon>Pseudomonadota</taxon>
        <taxon>Alphaproteobacteria</taxon>
        <taxon>Rhodobacterales</taxon>
        <taxon>Paracoccaceae</taxon>
        <taxon>Marimonas</taxon>
    </lineage>
</organism>
<name>A0AAE3WD47_9RHOB</name>
<dbReference type="InterPro" id="IPR011049">
    <property type="entry name" value="Serralysin-like_metalloprot_C"/>
</dbReference>
<dbReference type="InterPro" id="IPR001343">
    <property type="entry name" value="Hemolysn_Ca-bd"/>
</dbReference>
<evidence type="ECO:0000256" key="5">
    <source>
        <dbReference type="ARBA" id="ARBA00022737"/>
    </source>
</evidence>
<dbReference type="Gene3D" id="2.150.10.10">
    <property type="entry name" value="Serralysin-like metalloprotease, C-terminal"/>
    <property type="match status" value="3"/>
</dbReference>
<dbReference type="RefSeq" id="WP_306735559.1">
    <property type="nucleotide sequence ID" value="NZ_JANHAX010000003.1"/>
</dbReference>
<dbReference type="InterPro" id="IPR013858">
    <property type="entry name" value="Peptidase_M10B_C"/>
</dbReference>
<dbReference type="GO" id="GO:0008270">
    <property type="term" value="F:zinc ion binding"/>
    <property type="evidence" value="ECO:0007669"/>
    <property type="project" value="InterPro"/>
</dbReference>
<keyword evidence="8" id="KW-1185">Reference proteome</keyword>
<dbReference type="GO" id="GO:0005509">
    <property type="term" value="F:calcium ion binding"/>
    <property type="evidence" value="ECO:0007669"/>
    <property type="project" value="InterPro"/>
</dbReference>
<dbReference type="Proteomes" id="UP001226762">
    <property type="component" value="Unassembled WGS sequence"/>
</dbReference>
<dbReference type="Pfam" id="PF08548">
    <property type="entry name" value="Peptidase_M10_C"/>
    <property type="match status" value="1"/>
</dbReference>
<dbReference type="CDD" id="cd04277">
    <property type="entry name" value="ZnMc_serralysin_like"/>
    <property type="match status" value="1"/>
</dbReference>
<dbReference type="Pfam" id="PF04151">
    <property type="entry name" value="PPC"/>
    <property type="match status" value="1"/>
</dbReference>